<feature type="transmembrane region" description="Helical" evidence="1">
    <location>
        <begin position="244"/>
        <end position="261"/>
    </location>
</feature>
<sequence length="365" mass="38889">MSDPTPLPRIVRRPVDSIESRESTALLAGAGAFVLGTLVGFIVFQGRAVPISGRGSVGDFAALGGALVAAVAFLLGCALRRTQAGRKPPADDARPRLRWFDIAALTLAHAVIALLGWIAVASVVSRSFVGATAYPTSAALLAGVALAVTAYLAFLSAVNLTPMMLSLVLAVFLAVGVFASMLSATDPLWWQDNLSALGMSDDVSSLTFNLTLIVAGAMVTTIAHYATAYLPHSTHRELRGRRRVRTALVLIGVLLACVGIFPVDDFFWLHTTAASGMVVVYVVMVARLRRLLPSMPRVFVLLGYVYVAVIVVLVVFFVTGYYNLTAVELVAAVLIFSWIIVFLRNTGAVEQSRVESAKGQRALNN</sequence>
<reference evidence="2 3" key="1">
    <citation type="submission" date="2020-07" db="EMBL/GenBank/DDBJ databases">
        <title>Sequencing the genomes of 1000 actinobacteria strains.</title>
        <authorList>
            <person name="Klenk H.-P."/>
        </authorList>
    </citation>
    <scope>NUCLEOTIDE SEQUENCE [LARGE SCALE GENOMIC DNA]</scope>
    <source>
        <strain evidence="2 3">DSM 44121</strain>
    </source>
</reference>
<organism evidence="2 3">
    <name type="scientific">Promicromonospora sukumoe</name>
    <dbReference type="NCBI Taxonomy" id="88382"/>
    <lineage>
        <taxon>Bacteria</taxon>
        <taxon>Bacillati</taxon>
        <taxon>Actinomycetota</taxon>
        <taxon>Actinomycetes</taxon>
        <taxon>Micrococcales</taxon>
        <taxon>Promicromonosporaceae</taxon>
        <taxon>Promicromonospora</taxon>
    </lineage>
</organism>
<dbReference type="RefSeq" id="WP_182616217.1">
    <property type="nucleotide sequence ID" value="NZ_BAAATF010000003.1"/>
</dbReference>
<keyword evidence="1" id="KW-0812">Transmembrane</keyword>
<evidence type="ECO:0000313" key="2">
    <source>
        <dbReference type="EMBL" id="MBA8808308.1"/>
    </source>
</evidence>
<feature type="transmembrane region" description="Helical" evidence="1">
    <location>
        <begin position="99"/>
        <end position="120"/>
    </location>
</feature>
<comment type="caution">
    <text evidence="2">The sequence shown here is derived from an EMBL/GenBank/DDBJ whole genome shotgun (WGS) entry which is preliminary data.</text>
</comment>
<evidence type="ECO:0000313" key="3">
    <source>
        <dbReference type="Proteomes" id="UP000540568"/>
    </source>
</evidence>
<feature type="transmembrane region" description="Helical" evidence="1">
    <location>
        <begin position="167"/>
        <end position="190"/>
    </location>
</feature>
<keyword evidence="1" id="KW-0472">Membrane</keyword>
<keyword evidence="1" id="KW-1133">Transmembrane helix</keyword>
<feature type="transmembrane region" description="Helical" evidence="1">
    <location>
        <begin position="298"/>
        <end position="318"/>
    </location>
</feature>
<feature type="transmembrane region" description="Helical" evidence="1">
    <location>
        <begin position="132"/>
        <end position="155"/>
    </location>
</feature>
<feature type="transmembrane region" description="Helical" evidence="1">
    <location>
        <begin position="267"/>
        <end position="286"/>
    </location>
</feature>
<proteinExistence type="predicted"/>
<dbReference type="EMBL" id="JACGWV010000001">
    <property type="protein sequence ID" value="MBA8808308.1"/>
    <property type="molecule type" value="Genomic_DNA"/>
</dbReference>
<dbReference type="Proteomes" id="UP000540568">
    <property type="component" value="Unassembled WGS sequence"/>
</dbReference>
<gene>
    <name evidence="2" type="ORF">FHX71_002250</name>
</gene>
<feature type="transmembrane region" description="Helical" evidence="1">
    <location>
        <begin position="324"/>
        <end position="343"/>
    </location>
</feature>
<dbReference type="AlphaFoldDB" id="A0A7W3J8M6"/>
<evidence type="ECO:0000256" key="1">
    <source>
        <dbReference type="SAM" id="Phobius"/>
    </source>
</evidence>
<protein>
    <submittedName>
        <fullName evidence="2">Putative membrane protein</fullName>
    </submittedName>
</protein>
<keyword evidence="3" id="KW-1185">Reference proteome</keyword>
<feature type="transmembrane region" description="Helical" evidence="1">
    <location>
        <begin position="60"/>
        <end position="79"/>
    </location>
</feature>
<feature type="transmembrane region" description="Helical" evidence="1">
    <location>
        <begin position="25"/>
        <end position="48"/>
    </location>
</feature>
<accession>A0A7W3J8M6</accession>
<feature type="transmembrane region" description="Helical" evidence="1">
    <location>
        <begin position="210"/>
        <end position="232"/>
    </location>
</feature>
<name>A0A7W3J8M6_9MICO</name>